<dbReference type="RefSeq" id="WP_090329074.1">
    <property type="nucleotide sequence ID" value="NZ_FNSL01000001.1"/>
</dbReference>
<accession>A0A1H4L239</accession>
<protein>
    <submittedName>
        <fullName evidence="3">Protocatechuate 4,5-dioxygenase alpha subunit</fullName>
    </submittedName>
</protein>
<dbReference type="InterPro" id="IPR036622">
    <property type="entry name" value="LigA_sf"/>
</dbReference>
<dbReference type="Proteomes" id="UP000199064">
    <property type="component" value="Unassembled WGS sequence"/>
</dbReference>
<keyword evidence="3" id="KW-0223">Dioxygenase</keyword>
<dbReference type="Gene3D" id="1.10.700.10">
    <property type="entry name" value="Dioxygenase LigAB, LigA subunit"/>
    <property type="match status" value="1"/>
</dbReference>
<dbReference type="GO" id="GO:0051213">
    <property type="term" value="F:dioxygenase activity"/>
    <property type="evidence" value="ECO:0007669"/>
    <property type="project" value="UniProtKB-KW"/>
</dbReference>
<evidence type="ECO:0000313" key="3">
    <source>
        <dbReference type="EMBL" id="SEB64849.1"/>
    </source>
</evidence>
<name>A0A1H4L239_9HYPH</name>
<dbReference type="Pfam" id="PF07746">
    <property type="entry name" value="LigA"/>
    <property type="match status" value="1"/>
</dbReference>
<sequence>MSSSNEENGSTPSITERIEEDKRLARSLEGTYLFDGLRSQKNYPLNKMCMSLTKPENREAFAADEAAYCDRFGLSEESKKLVLERDWIGMIRSGGNIYYVFKLASINHVSMQHVGAQQNSMTLEEFRAKLNAHRDQ</sequence>
<proteinExistence type="predicted"/>
<reference evidence="4" key="1">
    <citation type="submission" date="2016-10" db="EMBL/GenBank/DDBJ databases">
        <authorList>
            <person name="Varghese N."/>
            <person name="Submissions S."/>
        </authorList>
    </citation>
    <scope>NUCLEOTIDE SEQUENCE [LARGE SCALE GENOMIC DNA]</scope>
    <source>
        <strain evidence="4">ES.061</strain>
    </source>
</reference>
<feature type="domain" description="Extradiol ring-cleavage dioxygenase LigAB LigA subunit" evidence="2">
    <location>
        <begin position="45"/>
        <end position="130"/>
    </location>
</feature>
<feature type="compositionally biased region" description="Polar residues" evidence="1">
    <location>
        <begin position="1"/>
        <end position="14"/>
    </location>
</feature>
<dbReference type="SUPFAM" id="SSF48076">
    <property type="entry name" value="LigA subunit of an aromatic-ring-opening dioxygenase LigAB"/>
    <property type="match status" value="1"/>
</dbReference>
<dbReference type="AlphaFoldDB" id="A0A1H4L239"/>
<keyword evidence="3" id="KW-0560">Oxidoreductase</keyword>
<organism evidence="3 4">
    <name type="scientific">Nitratireductor aquibiodomus</name>
    <dbReference type="NCBI Taxonomy" id="204799"/>
    <lineage>
        <taxon>Bacteria</taxon>
        <taxon>Pseudomonadati</taxon>
        <taxon>Pseudomonadota</taxon>
        <taxon>Alphaproteobacteria</taxon>
        <taxon>Hyphomicrobiales</taxon>
        <taxon>Phyllobacteriaceae</taxon>
        <taxon>Nitratireductor</taxon>
    </lineage>
</organism>
<evidence type="ECO:0000259" key="2">
    <source>
        <dbReference type="Pfam" id="PF07746"/>
    </source>
</evidence>
<evidence type="ECO:0000313" key="4">
    <source>
        <dbReference type="Proteomes" id="UP000199064"/>
    </source>
</evidence>
<gene>
    <name evidence="3" type="ORF">SAMN05216452_2605</name>
</gene>
<dbReference type="InterPro" id="IPR011986">
    <property type="entry name" value="Xdiol_dOase_LigA"/>
</dbReference>
<keyword evidence="4" id="KW-1185">Reference proteome</keyword>
<evidence type="ECO:0000256" key="1">
    <source>
        <dbReference type="SAM" id="MobiDB-lite"/>
    </source>
</evidence>
<feature type="region of interest" description="Disordered" evidence="1">
    <location>
        <begin position="1"/>
        <end position="20"/>
    </location>
</feature>
<dbReference type="EMBL" id="FNSL01000001">
    <property type="protein sequence ID" value="SEB64849.1"/>
    <property type="molecule type" value="Genomic_DNA"/>
</dbReference>